<evidence type="ECO:0000256" key="4">
    <source>
        <dbReference type="ARBA" id="ARBA00022475"/>
    </source>
</evidence>
<gene>
    <name evidence="9" type="ORF">A130_12020</name>
</gene>
<proteinExistence type="inferred from homology"/>
<dbReference type="GO" id="GO:1903785">
    <property type="term" value="P:L-valine transmembrane transport"/>
    <property type="evidence" value="ECO:0007669"/>
    <property type="project" value="TreeGrafter"/>
</dbReference>
<dbReference type="Pfam" id="PF03591">
    <property type="entry name" value="AzlC"/>
    <property type="match status" value="1"/>
</dbReference>
<keyword evidence="7 8" id="KW-0472">Membrane</keyword>
<accession>A0A1E5D6M4</accession>
<dbReference type="Proteomes" id="UP000094165">
    <property type="component" value="Unassembled WGS sequence"/>
</dbReference>
<evidence type="ECO:0000256" key="6">
    <source>
        <dbReference type="ARBA" id="ARBA00022989"/>
    </source>
</evidence>
<name>A0A1E5D6M4_9VIBR</name>
<feature type="transmembrane region" description="Helical" evidence="8">
    <location>
        <begin position="195"/>
        <end position="212"/>
    </location>
</feature>
<dbReference type="PANTHER" id="PTHR34979:SF1">
    <property type="entry name" value="INNER MEMBRANE PROTEIN YGAZ"/>
    <property type="match status" value="1"/>
</dbReference>
<comment type="caution">
    <text evidence="9">The sequence shown here is derived from an EMBL/GenBank/DDBJ whole genome shotgun (WGS) entry which is preliminary data.</text>
</comment>
<evidence type="ECO:0000256" key="7">
    <source>
        <dbReference type="ARBA" id="ARBA00023136"/>
    </source>
</evidence>
<feature type="transmembrane region" description="Helical" evidence="8">
    <location>
        <begin position="20"/>
        <end position="45"/>
    </location>
</feature>
<dbReference type="RefSeq" id="WP_017052960.1">
    <property type="nucleotide sequence ID" value="NZ_AJYW02000028.1"/>
</dbReference>
<evidence type="ECO:0000256" key="1">
    <source>
        <dbReference type="ARBA" id="ARBA00004651"/>
    </source>
</evidence>
<keyword evidence="6 8" id="KW-1133">Transmembrane helix</keyword>
<keyword evidence="5 8" id="KW-0812">Transmembrane</keyword>
<dbReference type="GO" id="GO:0005886">
    <property type="term" value="C:plasma membrane"/>
    <property type="evidence" value="ECO:0007669"/>
    <property type="project" value="UniProtKB-SubCell"/>
</dbReference>
<dbReference type="EMBL" id="AJYW02000028">
    <property type="protein sequence ID" value="OEE79250.1"/>
    <property type="molecule type" value="Genomic_DNA"/>
</dbReference>
<dbReference type="AlphaFoldDB" id="A0A1E5D6M4"/>
<keyword evidence="3" id="KW-0813">Transport</keyword>
<reference evidence="9 10" key="1">
    <citation type="journal article" date="2012" name="Science">
        <title>Ecological populations of bacteria act as socially cohesive units of antibiotic production and resistance.</title>
        <authorList>
            <person name="Cordero O.X."/>
            <person name="Wildschutte H."/>
            <person name="Kirkup B."/>
            <person name="Proehl S."/>
            <person name="Ngo L."/>
            <person name="Hussain F."/>
            <person name="Le Roux F."/>
            <person name="Mincer T."/>
            <person name="Polz M.F."/>
        </authorList>
    </citation>
    <scope>NUCLEOTIDE SEQUENCE [LARGE SCALE GENOMIC DNA]</scope>
    <source>
        <strain evidence="9 10">FF-238</strain>
    </source>
</reference>
<feature type="transmembrane region" description="Helical" evidence="8">
    <location>
        <begin position="172"/>
        <end position="190"/>
    </location>
</feature>
<feature type="transmembrane region" description="Helical" evidence="8">
    <location>
        <begin position="57"/>
        <end position="90"/>
    </location>
</feature>
<keyword evidence="4" id="KW-1003">Cell membrane</keyword>
<sequence>MMHTKTMTDTMTDSNTRLFLQGTVAMIPLSIAVLPWGLLAGSFAIDIGLHPLEGQALSAILFAGSAQLVAMGMIKAGAGLTTMLLTTFFITSRHFLYSVSMRSKISPLPLRWRLSLGFLLTDELFAVCGHQTDKQFNRWYALGAGLSFYLFWNLATFAGIVAGSYIPALNELGLEFAVAATFIAIVIPTIKNIPILVSVLGALVLSVGLTYWQIEGSLMFASVGGMLLGYLTEKYWGEQSW</sequence>
<dbReference type="InterPro" id="IPR011606">
    <property type="entry name" value="Brnchd-chn_aa_trnsp_permease"/>
</dbReference>
<evidence type="ECO:0000256" key="5">
    <source>
        <dbReference type="ARBA" id="ARBA00022692"/>
    </source>
</evidence>
<evidence type="ECO:0000256" key="8">
    <source>
        <dbReference type="SAM" id="Phobius"/>
    </source>
</evidence>
<dbReference type="PANTHER" id="PTHR34979">
    <property type="entry name" value="INNER MEMBRANE PROTEIN YGAZ"/>
    <property type="match status" value="1"/>
</dbReference>
<evidence type="ECO:0000256" key="2">
    <source>
        <dbReference type="ARBA" id="ARBA00010735"/>
    </source>
</evidence>
<evidence type="ECO:0000256" key="3">
    <source>
        <dbReference type="ARBA" id="ARBA00022448"/>
    </source>
</evidence>
<feature type="transmembrane region" description="Helical" evidence="8">
    <location>
        <begin position="140"/>
        <end position="166"/>
    </location>
</feature>
<organism evidence="9 10">
    <name type="scientific">Vibrio genomosp. F6 str. FF-238</name>
    <dbReference type="NCBI Taxonomy" id="1191298"/>
    <lineage>
        <taxon>Bacteria</taxon>
        <taxon>Pseudomonadati</taxon>
        <taxon>Pseudomonadota</taxon>
        <taxon>Gammaproteobacteria</taxon>
        <taxon>Vibrionales</taxon>
        <taxon>Vibrionaceae</taxon>
        <taxon>Vibrio</taxon>
    </lineage>
</organism>
<evidence type="ECO:0000313" key="10">
    <source>
        <dbReference type="Proteomes" id="UP000094165"/>
    </source>
</evidence>
<keyword evidence="10" id="KW-1185">Reference proteome</keyword>
<comment type="subcellular location">
    <subcellularLocation>
        <location evidence="1">Cell membrane</location>
        <topology evidence="1">Multi-pass membrane protein</topology>
    </subcellularLocation>
</comment>
<evidence type="ECO:0000313" key="9">
    <source>
        <dbReference type="EMBL" id="OEE79250.1"/>
    </source>
</evidence>
<protein>
    <submittedName>
        <fullName evidence="9">Branched-chain amino acid ABC transporter permease</fullName>
    </submittedName>
</protein>
<comment type="similarity">
    <text evidence="2">Belongs to the AzlC family.</text>
</comment>